<evidence type="ECO:0000313" key="2">
    <source>
        <dbReference type="Proteomes" id="UP000053923"/>
    </source>
</evidence>
<protein>
    <submittedName>
        <fullName evidence="1">Uncharacterized protein</fullName>
    </submittedName>
</protein>
<evidence type="ECO:0000313" key="1">
    <source>
        <dbReference type="EMBL" id="KUL21321.1"/>
    </source>
</evidence>
<sequence length="76" mass="8603">MPSAMGSVERSTRWSSRRIALTERMPRVTGSCWAGSVPRPDQRVWSRTIRPLGRVRVRDCSYYGARPCTDATARCS</sequence>
<dbReference type="Proteomes" id="UP000053923">
    <property type="component" value="Unassembled WGS sequence"/>
</dbReference>
<reference evidence="2" key="1">
    <citation type="submission" date="2015-10" db="EMBL/GenBank/DDBJ databases">
        <authorList>
            <person name="Ju K.-S."/>
            <person name="Doroghazi J.R."/>
            <person name="Metcalf W.W."/>
        </authorList>
    </citation>
    <scope>NUCLEOTIDE SEQUENCE [LARGE SCALE GENOMIC DNA]</scope>
    <source>
        <strain evidence="2">NRRL 3151</strain>
    </source>
</reference>
<dbReference type="AlphaFoldDB" id="A0A101J760"/>
<name>A0A101J760_9ACTN</name>
<keyword evidence="2" id="KW-1185">Reference proteome</keyword>
<organism evidence="1 2">
    <name type="scientific">Streptomyces regalis</name>
    <dbReference type="NCBI Taxonomy" id="68262"/>
    <lineage>
        <taxon>Bacteria</taxon>
        <taxon>Bacillati</taxon>
        <taxon>Actinomycetota</taxon>
        <taxon>Actinomycetes</taxon>
        <taxon>Kitasatosporales</taxon>
        <taxon>Streptomycetaceae</taxon>
        <taxon>Streptomyces</taxon>
    </lineage>
</organism>
<comment type="caution">
    <text evidence="1">The sequence shown here is derived from an EMBL/GenBank/DDBJ whole genome shotgun (WGS) entry which is preliminary data.</text>
</comment>
<proteinExistence type="predicted"/>
<accession>A0A101J760</accession>
<dbReference type="EMBL" id="LLZG01000410">
    <property type="protein sequence ID" value="KUL21321.1"/>
    <property type="molecule type" value="Genomic_DNA"/>
</dbReference>
<gene>
    <name evidence="1" type="ORF">ADL12_45140</name>
</gene>